<feature type="compositionally biased region" description="Polar residues" evidence="1">
    <location>
        <begin position="1"/>
        <end position="19"/>
    </location>
</feature>
<protein>
    <recommendedName>
        <fullName evidence="4">MSP domain-containing protein</fullName>
    </recommendedName>
</protein>
<evidence type="ECO:0000313" key="3">
    <source>
        <dbReference type="Proteomes" id="UP000051952"/>
    </source>
</evidence>
<accession>A0A0S4J843</accession>
<organism evidence="2 3">
    <name type="scientific">Bodo saltans</name>
    <name type="common">Flagellated protozoan</name>
    <dbReference type="NCBI Taxonomy" id="75058"/>
    <lineage>
        <taxon>Eukaryota</taxon>
        <taxon>Discoba</taxon>
        <taxon>Euglenozoa</taxon>
        <taxon>Kinetoplastea</taxon>
        <taxon>Metakinetoplastina</taxon>
        <taxon>Eubodonida</taxon>
        <taxon>Bodonidae</taxon>
        <taxon>Bodo</taxon>
    </lineage>
</organism>
<dbReference type="Proteomes" id="UP000051952">
    <property type="component" value="Unassembled WGS sequence"/>
</dbReference>
<dbReference type="AlphaFoldDB" id="A0A0S4J843"/>
<evidence type="ECO:0000313" key="2">
    <source>
        <dbReference type="EMBL" id="CUG87562.1"/>
    </source>
</evidence>
<reference evidence="3" key="1">
    <citation type="submission" date="2015-09" db="EMBL/GenBank/DDBJ databases">
        <authorList>
            <consortium name="Pathogen Informatics"/>
        </authorList>
    </citation>
    <scope>NUCLEOTIDE SEQUENCE [LARGE SCALE GENOMIC DNA]</scope>
    <source>
        <strain evidence="3">Lake Konstanz</strain>
    </source>
</reference>
<sequence>MPSTAQSSKKPLSQQTNRSGKGAAAPPAATQMASTVADDFAAASALKDIVSGDRGDAGAGSGRHQHHAPHSFADDNDPWLAAAEVVAEDEAAFLEASAPSLAWAKRRSTFFSEKPSSSYLIEDILGEFVPASEVPEPAPYTIDAIGMAKDYSTGLEAKYGYKVPRGLHEVGKVTPRKYDAENTRNTIGQHDSGGAVPSPPFTGAETIKRNQQLEEEEAELAATALLSASGKLKSPAPPSTLNKSAARRTQLRAADNDIAEDSKLDAATINKQQTKLKTSLARPQLQCNFETIELRAGPRQTQELVLELWNTSAYSLRVKIARSPWLPQLTVEPHNPSTYNPEASVAPGTSLLVRVAFCPTEASVADCEKDLKYFFFKN</sequence>
<evidence type="ECO:0000256" key="1">
    <source>
        <dbReference type="SAM" id="MobiDB-lite"/>
    </source>
</evidence>
<dbReference type="VEuPathDB" id="TriTrypDB:BSAL_10835"/>
<evidence type="ECO:0008006" key="4">
    <source>
        <dbReference type="Google" id="ProtNLM"/>
    </source>
</evidence>
<dbReference type="EMBL" id="CYKH01001543">
    <property type="protein sequence ID" value="CUG87562.1"/>
    <property type="molecule type" value="Genomic_DNA"/>
</dbReference>
<name>A0A0S4J843_BODSA</name>
<keyword evidence="3" id="KW-1185">Reference proteome</keyword>
<gene>
    <name evidence="2" type="ORF">BSAL_10835</name>
</gene>
<feature type="region of interest" description="Disordered" evidence="1">
    <location>
        <begin position="1"/>
        <end position="34"/>
    </location>
</feature>
<proteinExistence type="predicted"/>
<feature type="region of interest" description="Disordered" evidence="1">
    <location>
        <begin position="51"/>
        <end position="75"/>
    </location>
</feature>